<reference evidence="2" key="1">
    <citation type="journal article" date="2021" name="PeerJ">
        <title>Extensive microbial diversity within the chicken gut microbiome revealed by metagenomics and culture.</title>
        <authorList>
            <person name="Gilroy R."/>
            <person name="Ravi A."/>
            <person name="Getino M."/>
            <person name="Pursley I."/>
            <person name="Horton D.L."/>
            <person name="Alikhan N.F."/>
            <person name="Baker D."/>
            <person name="Gharbi K."/>
            <person name="Hall N."/>
            <person name="Watson M."/>
            <person name="Adriaenssens E.M."/>
            <person name="Foster-Nyarko E."/>
            <person name="Jarju S."/>
            <person name="Secka A."/>
            <person name="Antonio M."/>
            <person name="Oren A."/>
            <person name="Chaudhuri R.R."/>
            <person name="La Ragione R."/>
            <person name="Hildebrand F."/>
            <person name="Pallen M.J."/>
        </authorList>
    </citation>
    <scope>NUCLEOTIDE SEQUENCE</scope>
    <source>
        <strain evidence="2">CHK193-4272</strain>
    </source>
</reference>
<name>A0A9D1PG05_9FIRM</name>
<dbReference type="GO" id="GO:0003677">
    <property type="term" value="F:DNA binding"/>
    <property type="evidence" value="ECO:0007669"/>
    <property type="project" value="InterPro"/>
</dbReference>
<proteinExistence type="predicted"/>
<dbReference type="InterPro" id="IPR011528">
    <property type="entry name" value="NERD"/>
</dbReference>
<evidence type="ECO:0000313" key="2">
    <source>
        <dbReference type="EMBL" id="HIV61413.1"/>
    </source>
</evidence>
<sequence>MGLLAILKGEQPGLIATLLNYKNVGQFGEYMTEYALKNNNLKGEYIVLKNAYVPLKNKSTEIDLLMIHEKGIFVFESKNYSGWIFGKADDRNWVQRMANGSKHVFYNPIKQNNTHIMALADYLSLPSDAFTSYIVFSERCRLKKVPKSTQEIVILQRNKMLKNLRKELKKREVIYTKEQIKEFEMKLKPLTNVSDEVKKQHIEDIKQKHDSDICPFCGKKLIKRTGKYGQFMGCTGYPKCKYTRQIDK</sequence>
<accession>A0A9D1PG05</accession>
<feature type="domain" description="NERD" evidence="1">
    <location>
        <begin position="24"/>
        <end position="142"/>
    </location>
</feature>
<protein>
    <submittedName>
        <fullName evidence="2">NERD domain-containing protein</fullName>
    </submittedName>
</protein>
<evidence type="ECO:0000259" key="1">
    <source>
        <dbReference type="PROSITE" id="PS50965"/>
    </source>
</evidence>
<gene>
    <name evidence="2" type="ORF">H9746_00960</name>
</gene>
<dbReference type="Pfam" id="PF01396">
    <property type="entry name" value="Zn_ribbon_Top1"/>
    <property type="match status" value="1"/>
</dbReference>
<dbReference type="Gene3D" id="3.30.65.10">
    <property type="entry name" value="Bacterial Topoisomerase I, domain 1"/>
    <property type="match status" value="1"/>
</dbReference>
<dbReference type="SUPFAM" id="SSF57783">
    <property type="entry name" value="Zinc beta-ribbon"/>
    <property type="match status" value="1"/>
</dbReference>
<dbReference type="Pfam" id="PF08378">
    <property type="entry name" value="NERD"/>
    <property type="match status" value="1"/>
</dbReference>
<dbReference type="GO" id="GO:0003916">
    <property type="term" value="F:DNA topoisomerase activity"/>
    <property type="evidence" value="ECO:0007669"/>
    <property type="project" value="InterPro"/>
</dbReference>
<organism evidence="2 3">
    <name type="scientific">Candidatus Butyricicoccus avistercoris</name>
    <dbReference type="NCBI Taxonomy" id="2838518"/>
    <lineage>
        <taxon>Bacteria</taxon>
        <taxon>Bacillati</taxon>
        <taxon>Bacillota</taxon>
        <taxon>Clostridia</taxon>
        <taxon>Eubacteriales</taxon>
        <taxon>Butyricicoccaceae</taxon>
        <taxon>Butyricicoccus</taxon>
    </lineage>
</organism>
<dbReference type="Proteomes" id="UP000886808">
    <property type="component" value="Unassembled WGS sequence"/>
</dbReference>
<reference evidence="2" key="2">
    <citation type="submission" date="2021-04" db="EMBL/GenBank/DDBJ databases">
        <authorList>
            <person name="Gilroy R."/>
        </authorList>
    </citation>
    <scope>NUCLEOTIDE SEQUENCE</scope>
    <source>
        <strain evidence="2">CHK193-4272</strain>
    </source>
</reference>
<dbReference type="GO" id="GO:0005694">
    <property type="term" value="C:chromosome"/>
    <property type="evidence" value="ECO:0007669"/>
    <property type="project" value="InterPro"/>
</dbReference>
<comment type="caution">
    <text evidence="2">The sequence shown here is derived from an EMBL/GenBank/DDBJ whole genome shotgun (WGS) entry which is preliminary data.</text>
</comment>
<dbReference type="InterPro" id="IPR013498">
    <property type="entry name" value="Topo_IA_Znf"/>
</dbReference>
<dbReference type="AlphaFoldDB" id="A0A9D1PG05"/>
<dbReference type="GO" id="GO:0006265">
    <property type="term" value="P:DNA topological change"/>
    <property type="evidence" value="ECO:0007669"/>
    <property type="project" value="InterPro"/>
</dbReference>
<dbReference type="PROSITE" id="PS50965">
    <property type="entry name" value="NERD"/>
    <property type="match status" value="1"/>
</dbReference>
<evidence type="ECO:0000313" key="3">
    <source>
        <dbReference type="Proteomes" id="UP000886808"/>
    </source>
</evidence>
<dbReference type="EMBL" id="DXIE01000008">
    <property type="protein sequence ID" value="HIV61413.1"/>
    <property type="molecule type" value="Genomic_DNA"/>
</dbReference>